<dbReference type="SUPFAM" id="SSF49870">
    <property type="entry name" value="Osmotin, thaumatin-like protein"/>
    <property type="match status" value="1"/>
</dbReference>
<feature type="transmembrane region" description="Helical" evidence="3">
    <location>
        <begin position="21"/>
        <end position="39"/>
    </location>
</feature>
<organism evidence="4 5">
    <name type="scientific">Erythroxylum novogranatense</name>
    <dbReference type="NCBI Taxonomy" id="1862640"/>
    <lineage>
        <taxon>Eukaryota</taxon>
        <taxon>Viridiplantae</taxon>
        <taxon>Streptophyta</taxon>
        <taxon>Embryophyta</taxon>
        <taxon>Tracheophyta</taxon>
        <taxon>Spermatophyta</taxon>
        <taxon>Magnoliopsida</taxon>
        <taxon>eudicotyledons</taxon>
        <taxon>Gunneridae</taxon>
        <taxon>Pentapetalae</taxon>
        <taxon>rosids</taxon>
        <taxon>fabids</taxon>
        <taxon>Malpighiales</taxon>
        <taxon>Erythroxylaceae</taxon>
        <taxon>Erythroxylum</taxon>
    </lineage>
</organism>
<dbReference type="PROSITE" id="PS51367">
    <property type="entry name" value="THAUMATIN_2"/>
    <property type="match status" value="1"/>
</dbReference>
<dbReference type="Proteomes" id="UP001159364">
    <property type="component" value="Linkage Group LG10"/>
</dbReference>
<dbReference type="CDD" id="cd09218">
    <property type="entry name" value="TLP-PA"/>
    <property type="match status" value="1"/>
</dbReference>
<accession>A0AAV8SJT0</accession>
<name>A0AAV8SJT0_9ROSI</name>
<feature type="region of interest" description="Disordered" evidence="2">
    <location>
        <begin position="273"/>
        <end position="316"/>
    </location>
</feature>
<evidence type="ECO:0000256" key="2">
    <source>
        <dbReference type="SAM" id="MobiDB-lite"/>
    </source>
</evidence>
<protein>
    <recommendedName>
        <fullName evidence="6">Thaumatin-like protein</fullName>
    </recommendedName>
</protein>
<evidence type="ECO:0000313" key="4">
    <source>
        <dbReference type="EMBL" id="KAJ8752160.1"/>
    </source>
</evidence>
<comment type="caution">
    <text evidence="4">The sequence shown here is derived from an EMBL/GenBank/DDBJ whole genome shotgun (WGS) entry which is preliminary data.</text>
</comment>
<evidence type="ECO:0000256" key="1">
    <source>
        <dbReference type="ARBA" id="ARBA00010607"/>
    </source>
</evidence>
<sequence length="316" mass="34221">MRNVSKVSAHNPSHSSYTMPPQIFIFMFYLISSVTPLGYSATLTFVNNCTEHVWPGIYTAISSITPSTTGFSLRPGEAKVISVETNWNGRVWGRTLCTQNSATGNFSCVTGDCGTNNLECSDRGANYPPVTLAEFSLNVTNGHDFYDVSLVDGYNLPLIITPQGGSGGRCVNIGCVIDLNSQCPPDLVIVAGGQGDVVACQSACYAYQEDKYCCTGNWTGDACQRNSYTAFFKIACPTAYSYVYDERNTTYSCAGADYLINFCPSPTTRLGQIQQHINPTPSPGSGNDSQVNPPLNSPNQTRTNFSRKVKTISNIE</sequence>
<reference evidence="4 5" key="1">
    <citation type="submission" date="2021-09" db="EMBL/GenBank/DDBJ databases">
        <title>Genomic insights and catalytic innovation underlie evolution of tropane alkaloids biosynthesis.</title>
        <authorList>
            <person name="Wang Y.-J."/>
            <person name="Tian T."/>
            <person name="Huang J.-P."/>
            <person name="Huang S.-X."/>
        </authorList>
    </citation>
    <scope>NUCLEOTIDE SEQUENCE [LARGE SCALE GENOMIC DNA]</scope>
    <source>
        <strain evidence="4">KIB-2018</strain>
        <tissue evidence="4">Leaf</tissue>
    </source>
</reference>
<dbReference type="InterPro" id="IPR037176">
    <property type="entry name" value="Osmotin/thaumatin-like_sf"/>
</dbReference>
<dbReference type="SMART" id="SM00205">
    <property type="entry name" value="THN"/>
    <property type="match status" value="1"/>
</dbReference>
<dbReference type="FunFam" id="2.60.110.10:FF:000004">
    <property type="entry name" value="THAUMATIN-LIKE PROTEIN 1"/>
    <property type="match status" value="1"/>
</dbReference>
<keyword evidence="3" id="KW-1133">Transmembrane helix</keyword>
<feature type="compositionally biased region" description="Polar residues" evidence="2">
    <location>
        <begin position="273"/>
        <end position="304"/>
    </location>
</feature>
<keyword evidence="3" id="KW-0472">Membrane</keyword>
<dbReference type="AlphaFoldDB" id="A0AAV8SJT0"/>
<keyword evidence="5" id="KW-1185">Reference proteome</keyword>
<evidence type="ECO:0000256" key="3">
    <source>
        <dbReference type="SAM" id="Phobius"/>
    </source>
</evidence>
<dbReference type="Pfam" id="PF00314">
    <property type="entry name" value="Thaumatin"/>
    <property type="match status" value="1"/>
</dbReference>
<gene>
    <name evidence="4" type="ORF">K2173_003768</name>
</gene>
<dbReference type="PANTHER" id="PTHR31048">
    <property type="entry name" value="OS03G0233200 PROTEIN"/>
    <property type="match status" value="1"/>
</dbReference>
<dbReference type="PRINTS" id="PR00347">
    <property type="entry name" value="THAUMATIN"/>
</dbReference>
<evidence type="ECO:0008006" key="6">
    <source>
        <dbReference type="Google" id="ProtNLM"/>
    </source>
</evidence>
<proteinExistence type="inferred from homology"/>
<keyword evidence="3" id="KW-0812">Transmembrane</keyword>
<dbReference type="EMBL" id="JAIWQS010000010">
    <property type="protein sequence ID" value="KAJ8752160.1"/>
    <property type="molecule type" value="Genomic_DNA"/>
</dbReference>
<dbReference type="InterPro" id="IPR001938">
    <property type="entry name" value="Thaumatin"/>
</dbReference>
<evidence type="ECO:0000313" key="5">
    <source>
        <dbReference type="Proteomes" id="UP001159364"/>
    </source>
</evidence>
<comment type="similarity">
    <text evidence="1">Belongs to the thaumatin family.</text>
</comment>
<dbReference type="Gene3D" id="2.60.110.10">
    <property type="entry name" value="Thaumatin"/>
    <property type="match status" value="1"/>
</dbReference>